<dbReference type="InterPro" id="IPR036259">
    <property type="entry name" value="MFS_trans_sf"/>
</dbReference>
<feature type="transmembrane region" description="Helical" evidence="6">
    <location>
        <begin position="84"/>
        <end position="103"/>
    </location>
</feature>
<evidence type="ECO:0000256" key="2">
    <source>
        <dbReference type="ARBA" id="ARBA00022448"/>
    </source>
</evidence>
<protein>
    <submittedName>
        <fullName evidence="7">MFS transporter</fullName>
    </submittedName>
</protein>
<dbReference type="RefSeq" id="WP_213202048.1">
    <property type="nucleotide sequence ID" value="NZ_AP024329.1"/>
</dbReference>
<sequence length="433" mass="46909">MNQAIAGALPTRRWGKLIPIAFITYSLAYLDRANYGFGAAAGLAEDLNITPGISSLLGALFFLGYFFFQVPGGIYAEKHSAKRLIFWSLILWGALATATGMVHSVLALAVIRFLLGVAESVVMPAMLIFLSHWFTREERSKANTFLFLGNPITVLWMSILSGYLVNAFGWRGMFIIEGVPAILWAGIWWLVYADRPRDAKWLNDAEKRAIEQALAAEQQAIKPVKNYREAFRSPKVLALALIHFFWNIGMYGFIMWLPSMLKTASGMGIVATGWLSAAPYLLAVPLMLTASWFSDKYQQRKAIVLVFLGLGAVCFIASFTLGATHFWLSWGLLVIAGGAMYTPYGPFFAAIPEMIPRNVVAGAMSFVVCFGALGSFVGAWIVGYLNGLTGSPAASYIFMGGSLVVAVLLAALTTFSSLSPSSGAALPAAKGAE</sequence>
<dbReference type="Gene3D" id="1.20.1250.20">
    <property type="entry name" value="MFS general substrate transporter like domains"/>
    <property type="match status" value="2"/>
</dbReference>
<dbReference type="InterPro" id="IPR011701">
    <property type="entry name" value="MFS"/>
</dbReference>
<dbReference type="SUPFAM" id="SSF103473">
    <property type="entry name" value="MFS general substrate transporter"/>
    <property type="match status" value="1"/>
</dbReference>
<keyword evidence="5 6" id="KW-0472">Membrane</keyword>
<dbReference type="PANTHER" id="PTHR43791">
    <property type="entry name" value="PERMEASE-RELATED"/>
    <property type="match status" value="1"/>
</dbReference>
<dbReference type="CDD" id="cd17319">
    <property type="entry name" value="MFS_ExuT_GudP_like"/>
    <property type="match status" value="1"/>
</dbReference>
<evidence type="ECO:0000256" key="3">
    <source>
        <dbReference type="ARBA" id="ARBA00022692"/>
    </source>
</evidence>
<feature type="transmembrane region" description="Helical" evidence="6">
    <location>
        <begin position="302"/>
        <end position="321"/>
    </location>
</feature>
<dbReference type="PANTHER" id="PTHR43791:SF100">
    <property type="entry name" value="SUGAR TRANSPORTER"/>
    <property type="match status" value="1"/>
</dbReference>
<reference evidence="7 8" key="1">
    <citation type="submission" date="2021-01" db="EMBL/GenBank/DDBJ databases">
        <title>Complete genome sequence of Erwinia rhapontici MAFF 311153.</title>
        <authorList>
            <person name="Morohoshi T."/>
            <person name="Someya N."/>
        </authorList>
    </citation>
    <scope>NUCLEOTIDE SEQUENCE [LARGE SCALE GENOMIC DNA]</scope>
    <source>
        <strain evidence="7 8">MAFF 311153</strain>
    </source>
</reference>
<evidence type="ECO:0000256" key="6">
    <source>
        <dbReference type="SAM" id="Phobius"/>
    </source>
</evidence>
<keyword evidence="2" id="KW-0813">Transport</keyword>
<organism evidence="7 8">
    <name type="scientific">Erwinia rhapontici</name>
    <name type="common">Pectobacterium rhapontici</name>
    <dbReference type="NCBI Taxonomy" id="55212"/>
    <lineage>
        <taxon>Bacteria</taxon>
        <taxon>Pseudomonadati</taxon>
        <taxon>Pseudomonadota</taxon>
        <taxon>Gammaproteobacteria</taxon>
        <taxon>Enterobacterales</taxon>
        <taxon>Erwiniaceae</taxon>
        <taxon>Erwinia</taxon>
    </lineage>
</organism>
<feature type="transmembrane region" description="Helical" evidence="6">
    <location>
        <begin position="327"/>
        <end position="347"/>
    </location>
</feature>
<feature type="transmembrane region" description="Helical" evidence="6">
    <location>
        <begin position="359"/>
        <end position="381"/>
    </location>
</feature>
<keyword evidence="8" id="KW-1185">Reference proteome</keyword>
<dbReference type="Pfam" id="PF07690">
    <property type="entry name" value="MFS_1"/>
    <property type="match status" value="1"/>
</dbReference>
<feature type="transmembrane region" description="Helical" evidence="6">
    <location>
        <begin position="393"/>
        <end position="412"/>
    </location>
</feature>
<evidence type="ECO:0000256" key="5">
    <source>
        <dbReference type="ARBA" id="ARBA00023136"/>
    </source>
</evidence>
<accession>A0ABN6DK06</accession>
<keyword evidence="4 6" id="KW-1133">Transmembrane helix</keyword>
<keyword evidence="3 6" id="KW-0812">Transmembrane</keyword>
<feature type="transmembrane region" description="Helical" evidence="6">
    <location>
        <begin position="236"/>
        <end position="257"/>
    </location>
</feature>
<proteinExistence type="predicted"/>
<feature type="transmembrane region" description="Helical" evidence="6">
    <location>
        <begin position="269"/>
        <end position="290"/>
    </location>
</feature>
<comment type="subcellular location">
    <subcellularLocation>
        <location evidence="1">Membrane</location>
        <topology evidence="1">Multi-pass membrane protein</topology>
    </subcellularLocation>
</comment>
<dbReference type="Proteomes" id="UP000677515">
    <property type="component" value="Chromosome"/>
</dbReference>
<feature type="transmembrane region" description="Helical" evidence="6">
    <location>
        <begin position="142"/>
        <end position="164"/>
    </location>
</feature>
<gene>
    <name evidence="7" type="ORF">ERHA53_24340</name>
</gene>
<evidence type="ECO:0000256" key="1">
    <source>
        <dbReference type="ARBA" id="ARBA00004141"/>
    </source>
</evidence>
<feature type="transmembrane region" description="Helical" evidence="6">
    <location>
        <begin position="170"/>
        <end position="192"/>
    </location>
</feature>
<evidence type="ECO:0000313" key="7">
    <source>
        <dbReference type="EMBL" id="BCQ35091.1"/>
    </source>
</evidence>
<evidence type="ECO:0000313" key="8">
    <source>
        <dbReference type="Proteomes" id="UP000677515"/>
    </source>
</evidence>
<dbReference type="EMBL" id="AP024329">
    <property type="protein sequence ID" value="BCQ35091.1"/>
    <property type="molecule type" value="Genomic_DNA"/>
</dbReference>
<feature type="transmembrane region" description="Helical" evidence="6">
    <location>
        <begin position="53"/>
        <end position="72"/>
    </location>
</feature>
<evidence type="ECO:0000256" key="4">
    <source>
        <dbReference type="ARBA" id="ARBA00022989"/>
    </source>
</evidence>
<name>A0ABN6DK06_ERWRD</name>
<feature type="transmembrane region" description="Helical" evidence="6">
    <location>
        <begin position="109"/>
        <end position="130"/>
    </location>
</feature>